<protein>
    <recommendedName>
        <fullName evidence="3">F-box domain-containing protein</fullName>
    </recommendedName>
</protein>
<sequence>MTEFLRTTSFPLLNELSITCGEDWSGEEVTDLSNSIIALGPQLLSFSFTSIGSDFTTVLLPEVWPALTSVQHLTLHHNDNLPDILPLVRSSLVSFRLRAPVDEIEDMEFNFGALLEALAEPPAALNTLQHLTIPPIDPDYEREEEDDADDPLASSLQVVQTICRHRGIKISYAPDQRHARFMEHIEDEVSLT</sequence>
<gene>
    <name evidence="1" type="ORF">BCR35DRAFT_298075</name>
</gene>
<comment type="caution">
    <text evidence="1">The sequence shown here is derived from an EMBL/GenBank/DDBJ whole genome shotgun (WGS) entry which is preliminary data.</text>
</comment>
<dbReference type="Proteomes" id="UP000193467">
    <property type="component" value="Unassembled WGS sequence"/>
</dbReference>
<proteinExistence type="predicted"/>
<evidence type="ECO:0000313" key="2">
    <source>
        <dbReference type="Proteomes" id="UP000193467"/>
    </source>
</evidence>
<reference evidence="1 2" key="1">
    <citation type="submission" date="2016-07" db="EMBL/GenBank/DDBJ databases">
        <title>Pervasive Adenine N6-methylation of Active Genes in Fungi.</title>
        <authorList>
            <consortium name="DOE Joint Genome Institute"/>
            <person name="Mondo S.J."/>
            <person name="Dannebaum R.O."/>
            <person name="Kuo R.C."/>
            <person name="Labutti K."/>
            <person name="Haridas S."/>
            <person name="Kuo A."/>
            <person name="Salamov A."/>
            <person name="Ahrendt S.R."/>
            <person name="Lipzen A."/>
            <person name="Sullivan W."/>
            <person name="Andreopoulos W.B."/>
            <person name="Clum A."/>
            <person name="Lindquist E."/>
            <person name="Daum C."/>
            <person name="Ramamoorthy G.K."/>
            <person name="Gryganskyi A."/>
            <person name="Culley D."/>
            <person name="Magnuson J.K."/>
            <person name="James T.Y."/>
            <person name="O'Malley M.A."/>
            <person name="Stajich J.E."/>
            <person name="Spatafora J.W."/>
            <person name="Visel A."/>
            <person name="Grigoriev I.V."/>
        </authorList>
    </citation>
    <scope>NUCLEOTIDE SEQUENCE [LARGE SCALE GENOMIC DNA]</scope>
    <source>
        <strain evidence="1 2">62-1032</strain>
    </source>
</reference>
<evidence type="ECO:0000313" key="1">
    <source>
        <dbReference type="EMBL" id="ORY92612.1"/>
    </source>
</evidence>
<dbReference type="InParanoid" id="A0A1Y2G3V5"/>
<organism evidence="1 2">
    <name type="scientific">Leucosporidium creatinivorum</name>
    <dbReference type="NCBI Taxonomy" id="106004"/>
    <lineage>
        <taxon>Eukaryota</taxon>
        <taxon>Fungi</taxon>
        <taxon>Dikarya</taxon>
        <taxon>Basidiomycota</taxon>
        <taxon>Pucciniomycotina</taxon>
        <taxon>Microbotryomycetes</taxon>
        <taxon>Leucosporidiales</taxon>
        <taxon>Leucosporidium</taxon>
    </lineage>
</organism>
<dbReference type="AlphaFoldDB" id="A0A1Y2G3V5"/>
<keyword evidence="2" id="KW-1185">Reference proteome</keyword>
<dbReference type="EMBL" id="MCGR01000001">
    <property type="protein sequence ID" value="ORY92612.1"/>
    <property type="molecule type" value="Genomic_DNA"/>
</dbReference>
<accession>A0A1Y2G3V5</accession>
<name>A0A1Y2G3V5_9BASI</name>
<evidence type="ECO:0008006" key="3">
    <source>
        <dbReference type="Google" id="ProtNLM"/>
    </source>
</evidence>